<dbReference type="SUPFAM" id="SSF52172">
    <property type="entry name" value="CheY-like"/>
    <property type="match status" value="1"/>
</dbReference>
<dbReference type="InterPro" id="IPR036097">
    <property type="entry name" value="HisK_dim/P_sf"/>
</dbReference>
<keyword evidence="7" id="KW-0808">Transferase</keyword>
<dbReference type="InterPro" id="IPR004358">
    <property type="entry name" value="Sig_transdc_His_kin-like_C"/>
</dbReference>
<protein>
    <recommendedName>
        <fullName evidence="2">histidine kinase</fullName>
        <ecNumber evidence="2">2.7.13.3</ecNumber>
    </recommendedName>
</protein>
<dbReference type="InterPro" id="IPR003594">
    <property type="entry name" value="HATPase_dom"/>
</dbReference>
<reference evidence="7" key="1">
    <citation type="submission" date="2022-01" db="EMBL/GenBank/DDBJ databases">
        <title>Novel bile acid biosynthetic pathways are enriched in the microbiome of centenarians.</title>
        <authorList>
            <person name="Sato Y."/>
            <person name="Atarashi K."/>
            <person name="Plichta R.D."/>
            <person name="Arai Y."/>
            <person name="Sasajima S."/>
            <person name="Kearney M.S."/>
            <person name="Suda W."/>
            <person name="Takeshita K."/>
            <person name="Sasaki T."/>
            <person name="Okamoto S."/>
            <person name="Skelly N.A."/>
            <person name="Okamura Y."/>
            <person name="Vlamakis H."/>
            <person name="Li Y."/>
            <person name="Tanoue T."/>
            <person name="Takei H."/>
            <person name="Nittono H."/>
            <person name="Narushima S."/>
            <person name="Irie J."/>
            <person name="Itoh H."/>
            <person name="Moriya K."/>
            <person name="Sugiura Y."/>
            <person name="Suematsu M."/>
            <person name="Moritoki N."/>
            <person name="Shibata S."/>
            <person name="Littman R.D."/>
            <person name="Fischbach A.M."/>
            <person name="Uwamino Y."/>
            <person name="Inoue T."/>
            <person name="Honda A."/>
            <person name="Hattori M."/>
            <person name="Murai T."/>
            <person name="Xavier J.R."/>
            <person name="Hirose N."/>
            <person name="Honda K."/>
        </authorList>
    </citation>
    <scope>NUCLEOTIDE SEQUENCE</scope>
    <source>
        <strain evidence="7">CE91-St16</strain>
    </source>
</reference>
<evidence type="ECO:0000256" key="3">
    <source>
        <dbReference type="ARBA" id="ARBA00022553"/>
    </source>
</evidence>
<evidence type="ECO:0000313" key="8">
    <source>
        <dbReference type="Proteomes" id="UP001055105"/>
    </source>
</evidence>
<dbReference type="PROSITE" id="PS50110">
    <property type="entry name" value="RESPONSE_REGULATORY"/>
    <property type="match status" value="1"/>
</dbReference>
<dbReference type="Gene3D" id="3.40.50.2300">
    <property type="match status" value="1"/>
</dbReference>
<dbReference type="EC" id="2.7.13.3" evidence="2"/>
<dbReference type="AlphaFoldDB" id="A0AA37P176"/>
<dbReference type="Pfam" id="PF00072">
    <property type="entry name" value="Response_reg"/>
    <property type="match status" value="1"/>
</dbReference>
<dbReference type="InterPro" id="IPR001789">
    <property type="entry name" value="Sig_transdc_resp-reg_receiver"/>
</dbReference>
<feature type="modified residue" description="4-aspartylphosphate" evidence="4">
    <location>
        <position position="61"/>
    </location>
</feature>
<dbReference type="PROSITE" id="PS50109">
    <property type="entry name" value="HIS_KIN"/>
    <property type="match status" value="1"/>
</dbReference>
<dbReference type="EMBL" id="BQOL01000003">
    <property type="protein sequence ID" value="GKI20515.1"/>
    <property type="molecule type" value="Genomic_DNA"/>
</dbReference>
<keyword evidence="3 4" id="KW-0597">Phosphoprotein</keyword>
<evidence type="ECO:0000256" key="2">
    <source>
        <dbReference type="ARBA" id="ARBA00012438"/>
    </source>
</evidence>
<dbReference type="InterPro" id="IPR036890">
    <property type="entry name" value="HATPase_C_sf"/>
</dbReference>
<dbReference type="Gene3D" id="3.30.565.10">
    <property type="entry name" value="Histidine kinase-like ATPase, C-terminal domain"/>
    <property type="match status" value="1"/>
</dbReference>
<dbReference type="PRINTS" id="PR00344">
    <property type="entry name" value="BCTRLSENSOR"/>
</dbReference>
<evidence type="ECO:0000256" key="1">
    <source>
        <dbReference type="ARBA" id="ARBA00000085"/>
    </source>
</evidence>
<evidence type="ECO:0000259" key="6">
    <source>
        <dbReference type="PROSITE" id="PS50110"/>
    </source>
</evidence>
<dbReference type="CDD" id="cd19920">
    <property type="entry name" value="REC_PA4781-like"/>
    <property type="match status" value="1"/>
</dbReference>
<evidence type="ECO:0000259" key="5">
    <source>
        <dbReference type="PROSITE" id="PS50109"/>
    </source>
</evidence>
<keyword evidence="7" id="KW-0418">Kinase</keyword>
<dbReference type="Proteomes" id="UP001055105">
    <property type="component" value="Unassembled WGS sequence"/>
</dbReference>
<organism evidence="7 8">
    <name type="scientific">Alistipes finegoldii</name>
    <dbReference type="NCBI Taxonomy" id="214856"/>
    <lineage>
        <taxon>Bacteria</taxon>
        <taxon>Pseudomonadati</taxon>
        <taxon>Bacteroidota</taxon>
        <taxon>Bacteroidia</taxon>
        <taxon>Bacteroidales</taxon>
        <taxon>Rikenellaceae</taxon>
        <taxon>Alistipes</taxon>
    </lineage>
</organism>
<evidence type="ECO:0000313" key="7">
    <source>
        <dbReference type="EMBL" id="GKI20515.1"/>
    </source>
</evidence>
<dbReference type="Gene3D" id="1.10.287.130">
    <property type="match status" value="1"/>
</dbReference>
<dbReference type="InterPro" id="IPR011006">
    <property type="entry name" value="CheY-like_superfamily"/>
</dbReference>
<dbReference type="SMART" id="SM00387">
    <property type="entry name" value="HATPase_c"/>
    <property type="match status" value="1"/>
</dbReference>
<dbReference type="SUPFAM" id="SSF47384">
    <property type="entry name" value="Homodimeric domain of signal transducing histidine kinase"/>
    <property type="match status" value="1"/>
</dbReference>
<name>A0AA37P176_9BACT</name>
<comment type="catalytic activity">
    <reaction evidence="1">
        <text>ATP + protein L-histidine = ADP + protein N-phospho-L-histidine.</text>
        <dbReference type="EC" id="2.7.13.3"/>
    </reaction>
</comment>
<dbReference type="PANTHER" id="PTHR43547:SF2">
    <property type="entry name" value="HYBRID SIGNAL TRANSDUCTION HISTIDINE KINASE C"/>
    <property type="match status" value="1"/>
</dbReference>
<accession>A0AA37P176</accession>
<feature type="domain" description="Histidine kinase" evidence="5">
    <location>
        <begin position="157"/>
        <end position="376"/>
    </location>
</feature>
<dbReference type="GO" id="GO:0000155">
    <property type="term" value="F:phosphorelay sensor kinase activity"/>
    <property type="evidence" value="ECO:0007669"/>
    <property type="project" value="InterPro"/>
</dbReference>
<dbReference type="RefSeq" id="WP_244077195.1">
    <property type="nucleotide sequence ID" value="NZ_AP025581.1"/>
</dbReference>
<feature type="domain" description="Response regulatory" evidence="6">
    <location>
        <begin position="12"/>
        <end position="128"/>
    </location>
</feature>
<gene>
    <name evidence="7" type="ORF">CE91St16_34230</name>
</gene>
<dbReference type="PANTHER" id="PTHR43547">
    <property type="entry name" value="TWO-COMPONENT HISTIDINE KINASE"/>
    <property type="match status" value="1"/>
</dbReference>
<evidence type="ECO:0000256" key="4">
    <source>
        <dbReference type="PROSITE-ProRule" id="PRU00169"/>
    </source>
</evidence>
<dbReference type="SMART" id="SM00448">
    <property type="entry name" value="REC"/>
    <property type="match status" value="1"/>
</dbReference>
<dbReference type="Pfam" id="PF02518">
    <property type="entry name" value="HATPase_c"/>
    <property type="match status" value="1"/>
</dbReference>
<sequence length="392" mass="43599">MKNIAIKPEDYTILAVDDIATNIMLLKAVLSRAKYKIVTASGGYEAIEKASKETPDLILLDIMMPDLDGYEVIKHLKADPVTQDIPVIFLTALHNPEDIVKGFKLGASDYVSKPFNHEELITRVTHHIYLAAAQRTIMQQRDELQATVDARDKMYSVIAHDLRSPIGTLKMVFNMLLMNLTPEQIGEENLEMVTMGNNITESTFMLLDNLLKWTKSQTGRMNSVFQEVDISEVVVFASKMSDLVAQVKSISVEYDIPGPISVNCDVDMVKTIMRNLMSNAIKYSNEGGRIVISVRETPTHARISVRDFGTGIREEDIPKLLNPEIHYTTYGTKNEEGSGLGLQLVQDLTRRNGGELTIESAEGEGSTFTFTIAKEQPRSETVEDTSGGIARP</sequence>
<proteinExistence type="predicted"/>
<dbReference type="SUPFAM" id="SSF55874">
    <property type="entry name" value="ATPase domain of HSP90 chaperone/DNA topoisomerase II/histidine kinase"/>
    <property type="match status" value="1"/>
</dbReference>
<comment type="caution">
    <text evidence="7">The sequence shown here is derived from an EMBL/GenBank/DDBJ whole genome shotgun (WGS) entry which is preliminary data.</text>
</comment>
<dbReference type="InterPro" id="IPR005467">
    <property type="entry name" value="His_kinase_dom"/>
</dbReference>